<protein>
    <submittedName>
        <fullName evidence="3">Glycosyl transferase</fullName>
    </submittedName>
</protein>
<proteinExistence type="predicted"/>
<dbReference type="RefSeq" id="WP_039259555.1">
    <property type="nucleotide sequence ID" value="NZ_JDRY01000037.1"/>
</dbReference>
<evidence type="ECO:0000313" key="4">
    <source>
        <dbReference type="Proteomes" id="UP000030014"/>
    </source>
</evidence>
<dbReference type="AlphaFoldDB" id="A0A0A0ICU5"/>
<dbReference type="Gene3D" id="3.40.50.2000">
    <property type="entry name" value="Glycogen Phosphorylase B"/>
    <property type="match status" value="2"/>
</dbReference>
<keyword evidence="1 3" id="KW-0808">Transferase</keyword>
<evidence type="ECO:0000259" key="2">
    <source>
        <dbReference type="Pfam" id="PF00534"/>
    </source>
</evidence>
<reference evidence="3 4" key="1">
    <citation type="submission" date="2014-01" db="EMBL/GenBank/DDBJ databases">
        <title>Plasmidome dynamics in the species complex Clostridium novyi sensu lato converts strains of independent lineages into distinctly different pathogens.</title>
        <authorList>
            <person name="Skarin H."/>
            <person name="Segerman B."/>
        </authorList>
    </citation>
    <scope>NUCLEOTIDE SEQUENCE [LARGE SCALE GENOMIC DNA]</scope>
    <source>
        <strain evidence="3 4">DC5</strain>
    </source>
</reference>
<name>A0A0A0ICU5_CLOBO</name>
<sequence>MKYCVLYPNTKNVNLVKEMGMIPYKLYKNFGYDSKIVCYNLDEYTYLNEEVKGLKIDFLDKKYNNYSLDGLRYLKKQAKNIDVLQIFHVTLYSLLYAFTYKRLNPKGKIYLKLDCSHKLVDKILSLNSIKYKLLNKYLDKVDLISVEQKILINKLKEILPNQSCKMINIPNGVDYKYLEEKNIHYDFSKKENIVLSVTRVGAEEKNTQMLLEAFTKIKNIEELGWKLVIVGPIEEKFNKYIENYFNNNPKMRNLVEFKGSISDRKELFNEYKRAKIFSLTSEFESFGIAFIEAAALGDVIVSTDVGIARELISDRNGCLVKVGDTKSLTEKLQECMLSENLKEYSELTYNICKKNFDWDNIIKNLNENISKFC</sequence>
<accession>A0A0A0ICU5</accession>
<dbReference type="PANTHER" id="PTHR46401">
    <property type="entry name" value="GLYCOSYLTRANSFERASE WBBK-RELATED"/>
    <property type="match status" value="1"/>
</dbReference>
<dbReference type="GO" id="GO:0016757">
    <property type="term" value="F:glycosyltransferase activity"/>
    <property type="evidence" value="ECO:0007669"/>
    <property type="project" value="InterPro"/>
</dbReference>
<dbReference type="CDD" id="cd03801">
    <property type="entry name" value="GT4_PimA-like"/>
    <property type="match status" value="1"/>
</dbReference>
<feature type="domain" description="Glycosyl transferase family 1" evidence="2">
    <location>
        <begin position="186"/>
        <end position="344"/>
    </location>
</feature>
<dbReference type="PANTHER" id="PTHR46401:SF2">
    <property type="entry name" value="GLYCOSYLTRANSFERASE WBBK-RELATED"/>
    <property type="match status" value="1"/>
</dbReference>
<organism evidence="3 4">
    <name type="scientific">Clostridium botulinum C/D str. DC5</name>
    <dbReference type="NCBI Taxonomy" id="1443128"/>
    <lineage>
        <taxon>Bacteria</taxon>
        <taxon>Bacillati</taxon>
        <taxon>Bacillota</taxon>
        <taxon>Clostridia</taxon>
        <taxon>Eubacteriales</taxon>
        <taxon>Clostridiaceae</taxon>
        <taxon>Clostridium</taxon>
    </lineage>
</organism>
<gene>
    <name evidence="3" type="ORF">Z955_08150</name>
</gene>
<comment type="caution">
    <text evidence="3">The sequence shown here is derived from an EMBL/GenBank/DDBJ whole genome shotgun (WGS) entry which is preliminary data.</text>
</comment>
<dbReference type="Pfam" id="PF00534">
    <property type="entry name" value="Glycos_transf_1"/>
    <property type="match status" value="1"/>
</dbReference>
<dbReference type="EMBL" id="JDRY01000037">
    <property type="protein sequence ID" value="KGM99254.1"/>
    <property type="molecule type" value="Genomic_DNA"/>
</dbReference>
<evidence type="ECO:0000313" key="3">
    <source>
        <dbReference type="EMBL" id="KGM99254.1"/>
    </source>
</evidence>
<dbReference type="GO" id="GO:0009103">
    <property type="term" value="P:lipopolysaccharide biosynthetic process"/>
    <property type="evidence" value="ECO:0007669"/>
    <property type="project" value="TreeGrafter"/>
</dbReference>
<dbReference type="InterPro" id="IPR001296">
    <property type="entry name" value="Glyco_trans_1"/>
</dbReference>
<dbReference type="Proteomes" id="UP000030014">
    <property type="component" value="Unassembled WGS sequence"/>
</dbReference>
<dbReference type="SUPFAM" id="SSF53756">
    <property type="entry name" value="UDP-Glycosyltransferase/glycogen phosphorylase"/>
    <property type="match status" value="1"/>
</dbReference>
<evidence type="ECO:0000256" key="1">
    <source>
        <dbReference type="ARBA" id="ARBA00022679"/>
    </source>
</evidence>